<dbReference type="EMBL" id="VSSQ01031153">
    <property type="protein sequence ID" value="MPM81939.1"/>
    <property type="molecule type" value="Genomic_DNA"/>
</dbReference>
<name>A0A645CYD6_9ZZZZ</name>
<reference evidence="1" key="1">
    <citation type="submission" date="2019-08" db="EMBL/GenBank/DDBJ databases">
        <authorList>
            <person name="Kucharzyk K."/>
            <person name="Murdoch R.W."/>
            <person name="Higgins S."/>
            <person name="Loffler F."/>
        </authorList>
    </citation>
    <scope>NUCLEOTIDE SEQUENCE</scope>
</reference>
<proteinExistence type="predicted"/>
<dbReference type="AlphaFoldDB" id="A0A645CYD6"/>
<organism evidence="1">
    <name type="scientific">bioreactor metagenome</name>
    <dbReference type="NCBI Taxonomy" id="1076179"/>
    <lineage>
        <taxon>unclassified sequences</taxon>
        <taxon>metagenomes</taxon>
        <taxon>ecological metagenomes</taxon>
    </lineage>
</organism>
<evidence type="ECO:0000313" key="1">
    <source>
        <dbReference type="EMBL" id="MPM81939.1"/>
    </source>
</evidence>
<accession>A0A645CYD6</accession>
<gene>
    <name evidence="1" type="ORF">SDC9_128997</name>
</gene>
<sequence>MDVYEAIRRMRKLSQDKKPFAVAFMSYSAERGKSHGIVEISRCVLTKQSTVEQNKHADIMLNYYDLDANKNGRMYQPLLLEFNGIQLELN</sequence>
<comment type="caution">
    <text evidence="1">The sequence shown here is derived from an EMBL/GenBank/DDBJ whole genome shotgun (WGS) entry which is preliminary data.</text>
</comment>
<protein>
    <submittedName>
        <fullName evidence="1">Uncharacterized protein</fullName>
    </submittedName>
</protein>